<proteinExistence type="predicted"/>
<evidence type="ECO:0000313" key="2">
    <source>
        <dbReference type="Proteomes" id="UP000683511"/>
    </source>
</evidence>
<evidence type="ECO:0000313" key="1">
    <source>
        <dbReference type="EMBL" id="QXE22482.1"/>
    </source>
</evidence>
<reference evidence="1" key="1">
    <citation type="submission" date="2017-04" db="EMBL/GenBank/DDBJ databases">
        <title>Genome deletions in a multicellular cyanobacterial endosymbiont for morphological adaptation in marine diatoms.</title>
        <authorList>
            <person name="Wang Y."/>
            <person name="Gao H."/>
            <person name="Li R."/>
            <person name="Xu X."/>
        </authorList>
    </citation>
    <scope>NUCLEOTIDE SEQUENCE</scope>
    <source>
        <strain evidence="1">FACHB 800</strain>
    </source>
</reference>
<gene>
    <name evidence="1" type="ORF">B6N60_01165</name>
</gene>
<protein>
    <submittedName>
        <fullName evidence="1">Uncharacterized protein</fullName>
    </submittedName>
</protein>
<keyword evidence="2" id="KW-1185">Reference proteome</keyword>
<accession>A0A975Y3U8</accession>
<name>A0A975Y3U8_9NOST</name>
<dbReference type="AlphaFoldDB" id="A0A975Y3U8"/>
<sequence length="38" mass="4065">MVECVHPDEAGVNCSTVTFCSSFQPLVEVDSPCVTFGE</sequence>
<dbReference type="KEGG" id="rsin:B6N60_01165"/>
<dbReference type="Proteomes" id="UP000683511">
    <property type="component" value="Chromosome"/>
</dbReference>
<dbReference type="EMBL" id="CP021056">
    <property type="protein sequence ID" value="QXE22482.1"/>
    <property type="molecule type" value="Genomic_DNA"/>
</dbReference>
<organism evidence="1 2">
    <name type="scientific">Richelia sinica FACHB-800</name>
    <dbReference type="NCBI Taxonomy" id="1357546"/>
    <lineage>
        <taxon>Bacteria</taxon>
        <taxon>Bacillati</taxon>
        <taxon>Cyanobacteriota</taxon>
        <taxon>Cyanophyceae</taxon>
        <taxon>Nostocales</taxon>
        <taxon>Nostocaceae</taxon>
        <taxon>Richelia</taxon>
    </lineage>
</organism>